<dbReference type="EMBL" id="UINC01020387">
    <property type="protein sequence ID" value="SVA85650.1"/>
    <property type="molecule type" value="Genomic_DNA"/>
</dbReference>
<sequence length="94" mass="10937">MTIKKLILLISIIMLSMSAFADVTDGLSIGTRYDYNMDNHDNSKMRLFAKKKFNDNHSLKFAWTREIGETPNFFSNSMSDDKGNAYIEYEYSFK</sequence>
<reference evidence="1" key="1">
    <citation type="submission" date="2018-05" db="EMBL/GenBank/DDBJ databases">
        <authorList>
            <person name="Lanie J.A."/>
            <person name="Ng W.-L."/>
            <person name="Kazmierczak K.M."/>
            <person name="Andrzejewski T.M."/>
            <person name="Davidsen T.M."/>
            <person name="Wayne K.J."/>
            <person name="Tettelin H."/>
            <person name="Glass J.I."/>
            <person name="Rusch D."/>
            <person name="Podicherti R."/>
            <person name="Tsui H.-C.T."/>
            <person name="Winkler M.E."/>
        </authorList>
    </citation>
    <scope>NUCLEOTIDE SEQUENCE</scope>
</reference>
<dbReference type="AlphaFoldDB" id="A0A381Z8S9"/>
<name>A0A381Z8S9_9ZZZZ</name>
<evidence type="ECO:0008006" key="2">
    <source>
        <dbReference type="Google" id="ProtNLM"/>
    </source>
</evidence>
<protein>
    <recommendedName>
        <fullName evidence="2">Porin domain-containing protein</fullName>
    </recommendedName>
</protein>
<accession>A0A381Z8S9</accession>
<evidence type="ECO:0000313" key="1">
    <source>
        <dbReference type="EMBL" id="SVA85650.1"/>
    </source>
</evidence>
<organism evidence="1">
    <name type="scientific">marine metagenome</name>
    <dbReference type="NCBI Taxonomy" id="408172"/>
    <lineage>
        <taxon>unclassified sequences</taxon>
        <taxon>metagenomes</taxon>
        <taxon>ecological metagenomes</taxon>
    </lineage>
</organism>
<proteinExistence type="predicted"/>
<gene>
    <name evidence="1" type="ORF">METZ01_LOCUS138504</name>
</gene>